<keyword evidence="3" id="KW-1185">Reference proteome</keyword>
<gene>
    <name evidence="2" type="ORF">AB0I48_19125</name>
</gene>
<accession>A0ABV3FW79</accession>
<proteinExistence type="predicted"/>
<dbReference type="Gene3D" id="3.40.109.10">
    <property type="entry name" value="NADH Oxidase"/>
    <property type="match status" value="1"/>
</dbReference>
<protein>
    <submittedName>
        <fullName evidence="2">Rv1355c family protein</fullName>
    </submittedName>
</protein>
<feature type="domain" description="THIF-type NAD/FAD binding fold" evidence="1">
    <location>
        <begin position="91"/>
        <end position="225"/>
    </location>
</feature>
<sequence>MGDDPARVSDHRPLILDEADPAHARTLAELRDLPHIEHIDLREPLRAEFDRLAGAAGSVADPDAQRWIYYPWRRALVGLPGPDVFRAVRLDRNRNKLTRAEQDRLATSTIGVVGQSVGHAIAYLLALEGVVGTLRLADLDDIELSNLNRVPGTVFDIGVNKAVVTARKIAELDPYLPVEIFETGLDADSVDAFLAGLSIVVEECDSLDMKLVIREAAATHRVPLLMETSDRGLLDVERFDLEPDREPFHGLLGGVRAADLRGLSAQDKAPFVVRLLGARGLSARMAASMVEVGETLSSWPQLGSDVMHGAASVVAAARRIGLGRKLPSGRIRIDVDDCLDDLAEPVPEGEPIWDDPPEPAPAVDPIGAIMTAAQRAPSGGNSQPWRLRADACALRIELAPEASSAMDIGFRGSAVALGAALYNARTAAAAHGLLGPHRFVEQDAGVALTGVLTLGDGDDPVLAADYPAVLTRATDRALGTGAAIPDAVLAALNAVAVDSGANLRALTDRDDLALAATLCGESDRLRYLTPRTHAEMMDEVRWPEDDPDVGIDARGLALTPKEWAGFEIARRADVMAQLRSWDGGAALGAYTRDRVRTGSALVAVTFGAADSRLEGYARAGTAVSRVWIEAQRHGLAVQPISPMYLYARSSGELAAISPDYVDTLASLQSRFLNLLGVPGHEIMALVLRLSYPAADTAPVRSRRRPLPGVDSRS</sequence>
<dbReference type="SUPFAM" id="SSF69572">
    <property type="entry name" value="Activating enzymes of the ubiquitin-like proteins"/>
    <property type="match status" value="1"/>
</dbReference>
<evidence type="ECO:0000313" key="2">
    <source>
        <dbReference type="EMBL" id="MEV0709680.1"/>
    </source>
</evidence>
<dbReference type="Gene3D" id="3.40.50.720">
    <property type="entry name" value="NAD(P)-binding Rossmann-like Domain"/>
    <property type="match status" value="1"/>
</dbReference>
<evidence type="ECO:0000259" key="1">
    <source>
        <dbReference type="Pfam" id="PF00899"/>
    </source>
</evidence>
<comment type="caution">
    <text evidence="2">The sequence shown here is derived from an EMBL/GenBank/DDBJ whole genome shotgun (WGS) entry which is preliminary data.</text>
</comment>
<dbReference type="RefSeq" id="WP_357785411.1">
    <property type="nucleotide sequence ID" value="NZ_JBFAKC010000008.1"/>
</dbReference>
<dbReference type="Pfam" id="PF00899">
    <property type="entry name" value="ThiF"/>
    <property type="match status" value="1"/>
</dbReference>
<dbReference type="PANTHER" id="PTHR43267:SF3">
    <property type="entry name" value="THIF PROTEIN"/>
    <property type="match status" value="1"/>
</dbReference>
<dbReference type="InterPro" id="IPR000415">
    <property type="entry name" value="Nitroreductase-like"/>
</dbReference>
<dbReference type="SUPFAM" id="SSF55469">
    <property type="entry name" value="FMN-dependent nitroreductase-like"/>
    <property type="match status" value="2"/>
</dbReference>
<dbReference type="InterPro" id="IPR000594">
    <property type="entry name" value="ThiF_NAD_FAD-bd"/>
</dbReference>
<dbReference type="PANTHER" id="PTHR43267">
    <property type="entry name" value="TRNA THREONYLCARBAMOYLADENOSINE DEHYDRATASE"/>
    <property type="match status" value="1"/>
</dbReference>
<dbReference type="Proteomes" id="UP001551695">
    <property type="component" value="Unassembled WGS sequence"/>
</dbReference>
<dbReference type="CDD" id="cd01483">
    <property type="entry name" value="E1_enzyme_family"/>
    <property type="match status" value="1"/>
</dbReference>
<dbReference type="EMBL" id="JBFAKC010000008">
    <property type="protein sequence ID" value="MEV0709680.1"/>
    <property type="molecule type" value="Genomic_DNA"/>
</dbReference>
<organism evidence="2 3">
    <name type="scientific">Nocardia aurea</name>
    <dbReference type="NCBI Taxonomy" id="2144174"/>
    <lineage>
        <taxon>Bacteria</taxon>
        <taxon>Bacillati</taxon>
        <taxon>Actinomycetota</taxon>
        <taxon>Actinomycetes</taxon>
        <taxon>Mycobacteriales</taxon>
        <taxon>Nocardiaceae</taxon>
        <taxon>Nocardia</taxon>
    </lineage>
</organism>
<dbReference type="NCBIfam" id="NF005901">
    <property type="entry name" value="PRK07877.1"/>
    <property type="match status" value="1"/>
</dbReference>
<evidence type="ECO:0000313" key="3">
    <source>
        <dbReference type="Proteomes" id="UP001551695"/>
    </source>
</evidence>
<dbReference type="InterPro" id="IPR045886">
    <property type="entry name" value="ThiF/MoeB/HesA"/>
</dbReference>
<reference evidence="2 3" key="1">
    <citation type="submission" date="2024-06" db="EMBL/GenBank/DDBJ databases">
        <title>The Natural Products Discovery Center: Release of the First 8490 Sequenced Strains for Exploring Actinobacteria Biosynthetic Diversity.</title>
        <authorList>
            <person name="Kalkreuter E."/>
            <person name="Kautsar S.A."/>
            <person name="Yang D."/>
            <person name="Bader C.D."/>
            <person name="Teijaro C.N."/>
            <person name="Fluegel L."/>
            <person name="Davis C.M."/>
            <person name="Simpson J.R."/>
            <person name="Lauterbach L."/>
            <person name="Steele A.D."/>
            <person name="Gui C."/>
            <person name="Meng S."/>
            <person name="Li G."/>
            <person name="Viehrig K."/>
            <person name="Ye F."/>
            <person name="Su P."/>
            <person name="Kiefer A.F."/>
            <person name="Nichols A."/>
            <person name="Cepeda A.J."/>
            <person name="Yan W."/>
            <person name="Fan B."/>
            <person name="Jiang Y."/>
            <person name="Adhikari A."/>
            <person name="Zheng C.-J."/>
            <person name="Schuster L."/>
            <person name="Cowan T.M."/>
            <person name="Smanski M.J."/>
            <person name="Chevrette M.G."/>
            <person name="De Carvalho L.P.S."/>
            <person name="Shen B."/>
        </authorList>
    </citation>
    <scope>NUCLEOTIDE SEQUENCE [LARGE SCALE GENOMIC DNA]</scope>
    <source>
        <strain evidence="2 3">NPDC050403</strain>
    </source>
</reference>
<name>A0ABV3FW79_9NOCA</name>
<dbReference type="InterPro" id="IPR035985">
    <property type="entry name" value="Ubiquitin-activating_enz"/>
</dbReference>